<evidence type="ECO:0000259" key="3">
    <source>
        <dbReference type="PROSITE" id="PS51473"/>
    </source>
</evidence>
<protein>
    <recommendedName>
        <fullName evidence="3">Gnk2-homologous domain-containing protein</fullName>
    </recommendedName>
</protein>
<accession>A0A0D3A5F7</accession>
<keyword evidence="2" id="KW-0677">Repeat</keyword>
<organism evidence="4 5">
    <name type="scientific">Brassica oleracea var. oleracea</name>
    <dbReference type="NCBI Taxonomy" id="109376"/>
    <lineage>
        <taxon>Eukaryota</taxon>
        <taxon>Viridiplantae</taxon>
        <taxon>Streptophyta</taxon>
        <taxon>Embryophyta</taxon>
        <taxon>Tracheophyta</taxon>
        <taxon>Spermatophyta</taxon>
        <taxon>Magnoliopsida</taxon>
        <taxon>eudicotyledons</taxon>
        <taxon>Gunneridae</taxon>
        <taxon>Pentapetalae</taxon>
        <taxon>rosids</taxon>
        <taxon>malvids</taxon>
        <taxon>Brassicales</taxon>
        <taxon>Brassicaceae</taxon>
        <taxon>Brassiceae</taxon>
        <taxon>Brassica</taxon>
    </lineage>
</organism>
<dbReference type="STRING" id="109376.A0A0D3A5F7"/>
<dbReference type="PANTHER" id="PTHR27006:SF562">
    <property type="entry name" value="REPEAT TRANSMEMBRANE PROTEIN KINASE, PUTATIVE-RELATED"/>
    <property type="match status" value="1"/>
</dbReference>
<keyword evidence="5" id="KW-1185">Reference proteome</keyword>
<reference evidence="4" key="2">
    <citation type="submission" date="2015-03" db="UniProtKB">
        <authorList>
            <consortium name="EnsemblPlants"/>
        </authorList>
    </citation>
    <scope>IDENTIFICATION</scope>
</reference>
<proteinExistence type="predicted"/>
<dbReference type="Gramene" id="Bo1g033190.1">
    <property type="protein sequence ID" value="Bo1g033190.1"/>
    <property type="gene ID" value="Bo1g033190"/>
</dbReference>
<dbReference type="InterPro" id="IPR038408">
    <property type="entry name" value="GNK2_sf"/>
</dbReference>
<dbReference type="Proteomes" id="UP000032141">
    <property type="component" value="Chromosome C1"/>
</dbReference>
<feature type="domain" description="Gnk2-homologous" evidence="3">
    <location>
        <begin position="79"/>
        <end position="186"/>
    </location>
</feature>
<dbReference type="PROSITE" id="PS51473">
    <property type="entry name" value="GNK2"/>
    <property type="match status" value="1"/>
</dbReference>
<name>A0A0D3A5F7_BRAOL</name>
<dbReference type="HOGENOM" id="CLU_832483_0_0_1"/>
<reference evidence="4 5" key="1">
    <citation type="journal article" date="2014" name="Genome Biol.">
        <title>Transcriptome and methylome profiling reveals relics of genome dominance in the mesopolyploid Brassica oleracea.</title>
        <authorList>
            <person name="Parkin I.A."/>
            <person name="Koh C."/>
            <person name="Tang H."/>
            <person name="Robinson S.J."/>
            <person name="Kagale S."/>
            <person name="Clarke W.E."/>
            <person name="Town C.D."/>
            <person name="Nixon J."/>
            <person name="Krishnakumar V."/>
            <person name="Bidwell S.L."/>
            <person name="Denoeud F."/>
            <person name="Belcram H."/>
            <person name="Links M.G."/>
            <person name="Just J."/>
            <person name="Clarke C."/>
            <person name="Bender T."/>
            <person name="Huebert T."/>
            <person name="Mason A.S."/>
            <person name="Pires J.C."/>
            <person name="Barker G."/>
            <person name="Moore J."/>
            <person name="Walley P.G."/>
            <person name="Manoli S."/>
            <person name="Batley J."/>
            <person name="Edwards D."/>
            <person name="Nelson M.N."/>
            <person name="Wang X."/>
            <person name="Paterson A.H."/>
            <person name="King G."/>
            <person name="Bancroft I."/>
            <person name="Chalhoub B."/>
            <person name="Sharpe A.G."/>
        </authorList>
    </citation>
    <scope>NUCLEOTIDE SEQUENCE</scope>
    <source>
        <strain evidence="4 5">cv. TO1000</strain>
    </source>
</reference>
<evidence type="ECO:0000256" key="1">
    <source>
        <dbReference type="ARBA" id="ARBA00022729"/>
    </source>
</evidence>
<evidence type="ECO:0000256" key="2">
    <source>
        <dbReference type="ARBA" id="ARBA00022737"/>
    </source>
</evidence>
<evidence type="ECO:0000313" key="4">
    <source>
        <dbReference type="EnsemblPlants" id="Bo1g033190.1"/>
    </source>
</evidence>
<dbReference type="Gene3D" id="3.30.430.20">
    <property type="entry name" value="Gnk2 domain, C-X8-C-X2-C motif"/>
    <property type="match status" value="1"/>
</dbReference>
<dbReference type="InterPro" id="IPR002902">
    <property type="entry name" value="GNK2"/>
</dbReference>
<evidence type="ECO:0000313" key="5">
    <source>
        <dbReference type="Proteomes" id="UP000032141"/>
    </source>
</evidence>
<keyword evidence="1" id="KW-0732">Signal</keyword>
<dbReference type="Pfam" id="PF01657">
    <property type="entry name" value="Stress-antifung"/>
    <property type="match status" value="1"/>
</dbReference>
<dbReference type="AlphaFoldDB" id="A0A0D3A5F7"/>
<dbReference type="EnsemblPlants" id="Bo1g033190.1">
    <property type="protein sequence ID" value="Bo1g033190.1"/>
    <property type="gene ID" value="Bo1g033190"/>
</dbReference>
<dbReference type="CDD" id="cd23509">
    <property type="entry name" value="Gnk2-like"/>
    <property type="match status" value="1"/>
</dbReference>
<dbReference type="Gene3D" id="1.10.510.10">
    <property type="entry name" value="Transferase(Phosphotransferase) domain 1"/>
    <property type="match status" value="1"/>
</dbReference>
<sequence>MCTRVSSQILNRGSGCDNGGENDGDNGGEITVVLTNPRTQAYLALTLPIQETNDFFFQKLVRNNLLPILLVILVSVLFPCLDKCSRTVQGLSDPILLTTQTYSSSCLLPLNVTAGDAFSYNSFIGQEPNQVFAMGLCIPGSETKDCFDCITEGVTELIQSCPNQTEANSLLGRHQHTLHGSLGKPFFGEPCRGTLPNGTEVVVKRISRTSGQGAEEAVLVAKLKHIPANEYICLDLQIIKGKAWRVWRNGSPFELVDPDVGESCDSNEVTRFIHIALLCVQENPKDRPTLSTTIIMLTSNTITLPVPHNLDFTSEAIGGYGEVGHPQNKWINPF</sequence>
<dbReference type="PANTHER" id="PTHR27006">
    <property type="entry name" value="PROMASTIGOTE SURFACE ANTIGEN PROTEIN PSA"/>
    <property type="match status" value="1"/>
</dbReference>